<sequence>MTAVYNPNAPKKSANLSINSDLLLQAKELKINLSKMLEENLAETIIDQKSQQWLADNQDAISEYNLSVQKRGVFGERLRRF</sequence>
<organism evidence="2 3">
    <name type="scientific">Sulfuricurvum kujiense</name>
    <dbReference type="NCBI Taxonomy" id="148813"/>
    <lineage>
        <taxon>Bacteria</taxon>
        <taxon>Pseudomonadati</taxon>
        <taxon>Campylobacterota</taxon>
        <taxon>Epsilonproteobacteria</taxon>
        <taxon>Campylobacterales</taxon>
        <taxon>Sulfurimonadaceae</taxon>
        <taxon>Sulfuricurvum</taxon>
    </lineage>
</organism>
<protein>
    <submittedName>
        <fullName evidence="2">Acetoacetyl-CoA synthase</fullName>
    </submittedName>
</protein>
<dbReference type="Proteomes" id="UP000228859">
    <property type="component" value="Unassembled WGS sequence"/>
</dbReference>
<comment type="caution">
    <text evidence="2">The sequence shown here is derived from an EMBL/GenBank/DDBJ whole genome shotgun (WGS) entry which is preliminary data.</text>
</comment>
<proteinExistence type="predicted"/>
<name>A0A2D3WCE8_9BACT</name>
<dbReference type="InterPro" id="IPR009956">
    <property type="entry name" value="Post-segregation_anti-tox_CcdA"/>
</dbReference>
<evidence type="ECO:0000313" key="2">
    <source>
        <dbReference type="EMBL" id="DAB38088.1"/>
    </source>
</evidence>
<evidence type="ECO:0000256" key="1">
    <source>
        <dbReference type="ARBA" id="ARBA00022649"/>
    </source>
</evidence>
<dbReference type="EMBL" id="DLUI01000110">
    <property type="protein sequence ID" value="DAB38088.1"/>
    <property type="molecule type" value="Genomic_DNA"/>
</dbReference>
<evidence type="ECO:0000313" key="3">
    <source>
        <dbReference type="Proteomes" id="UP000228859"/>
    </source>
</evidence>
<dbReference type="RefSeq" id="WP_294894933.1">
    <property type="nucleotide sequence ID" value="NZ_DLUI01000110.1"/>
</dbReference>
<dbReference type="AlphaFoldDB" id="A0A2D3WCE8"/>
<reference evidence="2 3" key="1">
    <citation type="journal article" date="2017" name="Front. Microbiol.">
        <title>Comparative Genomic Analysis of the Class Epsilonproteobacteria and Proposed Reclassification to Epsilonbacteraeota (phyl. nov.).</title>
        <authorList>
            <person name="Waite D.W."/>
            <person name="Vanwonterghem I."/>
            <person name="Rinke C."/>
            <person name="Parks D.H."/>
            <person name="Zhang Y."/>
            <person name="Takai K."/>
            <person name="Sievert S.M."/>
            <person name="Simon J."/>
            <person name="Campbell B.J."/>
            <person name="Hanson T.E."/>
            <person name="Woyke T."/>
            <person name="Klotz M.G."/>
            <person name="Hugenholtz P."/>
        </authorList>
    </citation>
    <scope>NUCLEOTIDE SEQUENCE [LARGE SCALE GENOMIC DNA]</scope>
    <source>
        <strain evidence="2">UBA12443</strain>
    </source>
</reference>
<dbReference type="Pfam" id="PF07362">
    <property type="entry name" value="CcdA"/>
    <property type="match status" value="1"/>
</dbReference>
<accession>A0A2D3WCE8</accession>
<gene>
    <name evidence="2" type="ORF">CFH83_07720</name>
</gene>
<keyword evidence="1" id="KW-1277">Toxin-antitoxin system</keyword>